<sequence>MLEELNDRERKLSLQWQAYERRKRTPLKLPASSTGLRKHLHHELEHITNDSWKLADIMRQLAPQIQVYLVRLCDGGYLYPRAKAKLDLLGSFADSALTPELRDLLSGEVTLDLFVPPERELFREECVLLASQGILQRDIASRLPGQTTQALVSKSIQLDNRMRNLGLSSAFVILDEPPADYAKLRRHRNRKYEFTSVPGHQHMER</sequence>
<dbReference type="EMBL" id="CP001848">
    <property type="protein sequence ID" value="ADB18370.1"/>
    <property type="molecule type" value="Genomic_DNA"/>
</dbReference>
<dbReference type="STRING" id="530564.Psta_3715"/>
<dbReference type="HOGENOM" id="CLU_1336490_0_0_0"/>
<dbReference type="KEGG" id="psl:Psta_3715"/>
<gene>
    <name evidence="1" type="ordered locus">Psta_3715</name>
</gene>
<dbReference type="AlphaFoldDB" id="D2R005"/>
<reference evidence="1 2" key="1">
    <citation type="journal article" date="2009" name="Stand. Genomic Sci.">
        <title>Complete genome sequence of Pirellula staleyi type strain (ATCC 27377).</title>
        <authorList>
            <person name="Clum A."/>
            <person name="Tindall B.J."/>
            <person name="Sikorski J."/>
            <person name="Ivanova N."/>
            <person name="Mavrommatis K."/>
            <person name="Lucas S."/>
            <person name="Glavina del Rio T."/>
            <person name="Nolan M."/>
            <person name="Chen F."/>
            <person name="Tice H."/>
            <person name="Pitluck S."/>
            <person name="Cheng J.F."/>
            <person name="Chertkov O."/>
            <person name="Brettin T."/>
            <person name="Han C."/>
            <person name="Detter J.C."/>
            <person name="Kuske C."/>
            <person name="Bruce D."/>
            <person name="Goodwin L."/>
            <person name="Ovchinikova G."/>
            <person name="Pati A."/>
            <person name="Mikhailova N."/>
            <person name="Chen A."/>
            <person name="Palaniappan K."/>
            <person name="Land M."/>
            <person name="Hauser L."/>
            <person name="Chang Y.J."/>
            <person name="Jeffries C.D."/>
            <person name="Chain P."/>
            <person name="Rohde M."/>
            <person name="Goker M."/>
            <person name="Bristow J."/>
            <person name="Eisen J.A."/>
            <person name="Markowitz V."/>
            <person name="Hugenholtz P."/>
            <person name="Kyrpides N.C."/>
            <person name="Klenk H.P."/>
            <person name="Lapidus A."/>
        </authorList>
    </citation>
    <scope>NUCLEOTIDE SEQUENCE [LARGE SCALE GENOMIC DNA]</scope>
    <source>
        <strain evidence="2">ATCC 27377 / DSM 6068 / ICPB 4128</strain>
    </source>
</reference>
<accession>D2R005</accession>
<dbReference type="eggNOG" id="COG1961">
    <property type="taxonomic scope" value="Bacteria"/>
</dbReference>
<organism evidence="1 2">
    <name type="scientific">Pirellula staleyi (strain ATCC 27377 / DSM 6068 / ICPB 4128)</name>
    <name type="common">Pirella staleyi</name>
    <dbReference type="NCBI Taxonomy" id="530564"/>
    <lineage>
        <taxon>Bacteria</taxon>
        <taxon>Pseudomonadati</taxon>
        <taxon>Planctomycetota</taxon>
        <taxon>Planctomycetia</taxon>
        <taxon>Pirellulales</taxon>
        <taxon>Pirellulaceae</taxon>
        <taxon>Pirellula</taxon>
    </lineage>
</organism>
<name>D2R005_PIRSD</name>
<dbReference type="Proteomes" id="UP000001887">
    <property type="component" value="Chromosome"/>
</dbReference>
<evidence type="ECO:0000313" key="2">
    <source>
        <dbReference type="Proteomes" id="UP000001887"/>
    </source>
</evidence>
<evidence type="ECO:0000313" key="1">
    <source>
        <dbReference type="EMBL" id="ADB18370.1"/>
    </source>
</evidence>
<keyword evidence="2" id="KW-1185">Reference proteome</keyword>
<proteinExistence type="predicted"/>
<protein>
    <submittedName>
        <fullName evidence="1">Uncharacterized protein</fullName>
    </submittedName>
</protein>